<dbReference type="InterPro" id="IPR038690">
    <property type="entry name" value="NusG_2_sf"/>
</dbReference>
<evidence type="ECO:0000313" key="2">
    <source>
        <dbReference type="EMBL" id="TFZ40220.1"/>
    </source>
</evidence>
<name>A0A4Z0D3A3_9FIRM</name>
<dbReference type="RefSeq" id="WP_135270993.1">
    <property type="nucleotide sequence ID" value="NZ_SRIB01000006.1"/>
</dbReference>
<keyword evidence="1" id="KW-0472">Membrane</keyword>
<reference evidence="2 3" key="1">
    <citation type="submission" date="2019-03" db="EMBL/GenBank/DDBJ databases">
        <title>Draft genome sequence data and analysis of a Fermenting Bacterium, Soehngenia longevitae strain 1933PT, isolated from petroleum reservoir in Azerbaijan.</title>
        <authorList>
            <person name="Grouzdev D.S."/>
            <person name="Bidzhieva S.K."/>
            <person name="Sokolova D.S."/>
            <person name="Tourova T.P."/>
            <person name="Poltaraus A.B."/>
            <person name="Nazina T.N."/>
        </authorList>
    </citation>
    <scope>NUCLEOTIDE SEQUENCE [LARGE SCALE GENOMIC DNA]</scope>
    <source>
        <strain evidence="2 3">1933P</strain>
    </source>
</reference>
<dbReference type="EMBL" id="SRIB01000006">
    <property type="protein sequence ID" value="TFZ40220.1"/>
    <property type="molecule type" value="Genomic_DNA"/>
</dbReference>
<evidence type="ECO:0000256" key="1">
    <source>
        <dbReference type="SAM" id="Phobius"/>
    </source>
</evidence>
<organism evidence="2 3">
    <name type="scientific">Soehngenia longivitae</name>
    <dbReference type="NCBI Taxonomy" id="2562294"/>
    <lineage>
        <taxon>Bacteria</taxon>
        <taxon>Bacillati</taxon>
        <taxon>Bacillota</taxon>
        <taxon>Tissierellia</taxon>
        <taxon>Tissierellales</taxon>
        <taxon>Tissierellaceae</taxon>
        <taxon>Soehngenia</taxon>
    </lineage>
</organism>
<dbReference type="Gene3D" id="2.60.320.10">
    <property type="entry name" value="N-utilization substance G protein NusG, insert domain"/>
    <property type="match status" value="1"/>
</dbReference>
<feature type="transmembrane region" description="Helical" evidence="1">
    <location>
        <begin position="14"/>
        <end position="32"/>
    </location>
</feature>
<dbReference type="OrthoDB" id="47603at2"/>
<keyword evidence="1" id="KW-1133">Transmembrane helix</keyword>
<protein>
    <submittedName>
        <fullName evidence="2">Uncharacterized protein</fullName>
    </submittedName>
</protein>
<proteinExistence type="predicted"/>
<sequence>MSDIKKILKLGDKILIIFIVVLSVSWILYIPVLSENLNEKVAVVKIKDEVIFRHEIDENNDEIVPFEFEVKNRKYTGYLEIKDGAVRLQRLPEEIVPLGIHNDMGWINSEYEIIVALPISMTVTIESNQSENQEIDYIVQ</sequence>
<keyword evidence="3" id="KW-1185">Reference proteome</keyword>
<dbReference type="Pfam" id="PF07009">
    <property type="entry name" value="NusG_II"/>
    <property type="match status" value="1"/>
</dbReference>
<dbReference type="Proteomes" id="UP000298381">
    <property type="component" value="Unassembled WGS sequence"/>
</dbReference>
<keyword evidence="1" id="KW-0812">Transmembrane</keyword>
<dbReference type="AlphaFoldDB" id="A0A4Z0D3A3"/>
<comment type="caution">
    <text evidence="2">The sequence shown here is derived from an EMBL/GenBank/DDBJ whole genome shotgun (WGS) entry which is preliminary data.</text>
</comment>
<accession>A0A4Z0D3A3</accession>
<evidence type="ECO:0000313" key="3">
    <source>
        <dbReference type="Proteomes" id="UP000298381"/>
    </source>
</evidence>
<gene>
    <name evidence="2" type="ORF">E4100_05250</name>
</gene>